<evidence type="ECO:0000313" key="9">
    <source>
        <dbReference type="EMBL" id="MEK8033962.1"/>
    </source>
</evidence>
<name>A0ABU9BYT5_9BURK</name>
<dbReference type="RefSeq" id="WP_341428384.1">
    <property type="nucleotide sequence ID" value="NZ_JBBUTG010000023.1"/>
</dbReference>
<comment type="similarity">
    <text evidence="2">Belongs to the PpiC/parvulin rotamase family.</text>
</comment>
<gene>
    <name evidence="9" type="ORF">AACH06_24315</name>
</gene>
<protein>
    <recommendedName>
        <fullName evidence="3">peptidylprolyl isomerase</fullName>
        <ecNumber evidence="3">5.2.1.8</ecNumber>
    </recommendedName>
</protein>
<dbReference type="EC" id="5.2.1.8" evidence="3"/>
<feature type="signal peptide" evidence="7">
    <location>
        <begin position="1"/>
        <end position="23"/>
    </location>
</feature>
<comment type="catalytic activity">
    <reaction evidence="1">
        <text>[protein]-peptidylproline (omega=180) = [protein]-peptidylproline (omega=0)</text>
        <dbReference type="Rhea" id="RHEA:16237"/>
        <dbReference type="Rhea" id="RHEA-COMP:10747"/>
        <dbReference type="Rhea" id="RHEA-COMP:10748"/>
        <dbReference type="ChEBI" id="CHEBI:83833"/>
        <dbReference type="ChEBI" id="CHEBI:83834"/>
        <dbReference type="EC" id="5.2.1.8"/>
    </reaction>
</comment>
<dbReference type="Proteomes" id="UP001371218">
    <property type="component" value="Unassembled WGS sequence"/>
</dbReference>
<keyword evidence="4 6" id="KW-0697">Rotamase</keyword>
<dbReference type="InterPro" id="IPR023058">
    <property type="entry name" value="PPIase_PpiC_CS"/>
</dbReference>
<proteinExistence type="inferred from homology"/>
<evidence type="ECO:0000256" key="1">
    <source>
        <dbReference type="ARBA" id="ARBA00000971"/>
    </source>
</evidence>
<evidence type="ECO:0000256" key="5">
    <source>
        <dbReference type="ARBA" id="ARBA00023235"/>
    </source>
</evidence>
<evidence type="ECO:0000256" key="6">
    <source>
        <dbReference type="PROSITE-ProRule" id="PRU00278"/>
    </source>
</evidence>
<evidence type="ECO:0000313" key="10">
    <source>
        <dbReference type="Proteomes" id="UP001371218"/>
    </source>
</evidence>
<dbReference type="EMBL" id="JBBUTG010000023">
    <property type="protein sequence ID" value="MEK8033962.1"/>
    <property type="molecule type" value="Genomic_DNA"/>
</dbReference>
<evidence type="ECO:0000256" key="2">
    <source>
        <dbReference type="ARBA" id="ARBA00007656"/>
    </source>
</evidence>
<dbReference type="InterPro" id="IPR050245">
    <property type="entry name" value="PrsA_foldase"/>
</dbReference>
<dbReference type="Gene3D" id="3.10.50.40">
    <property type="match status" value="1"/>
</dbReference>
<reference evidence="9 10" key="1">
    <citation type="submission" date="2024-04" db="EMBL/GenBank/DDBJ databases">
        <title>Novel species of the genus Ideonella isolated from streams.</title>
        <authorList>
            <person name="Lu H."/>
        </authorList>
    </citation>
    <scope>NUCLEOTIDE SEQUENCE [LARGE SCALE GENOMIC DNA]</scope>
    <source>
        <strain evidence="9 10">DXS29W</strain>
    </source>
</reference>
<dbReference type="PANTHER" id="PTHR47245">
    <property type="entry name" value="PEPTIDYLPROLYL ISOMERASE"/>
    <property type="match status" value="1"/>
</dbReference>
<dbReference type="PANTHER" id="PTHR47245:SF2">
    <property type="entry name" value="PEPTIDYL-PROLYL CIS-TRANS ISOMERASE HP_0175-RELATED"/>
    <property type="match status" value="1"/>
</dbReference>
<evidence type="ECO:0000256" key="3">
    <source>
        <dbReference type="ARBA" id="ARBA00013194"/>
    </source>
</evidence>
<keyword evidence="7" id="KW-0732">Signal</keyword>
<dbReference type="PROSITE" id="PS50198">
    <property type="entry name" value="PPIC_PPIASE_2"/>
    <property type="match status" value="1"/>
</dbReference>
<comment type="caution">
    <text evidence="9">The sequence shown here is derived from an EMBL/GenBank/DDBJ whole genome shotgun (WGS) entry which is preliminary data.</text>
</comment>
<dbReference type="InterPro" id="IPR000297">
    <property type="entry name" value="PPIase_PpiC"/>
</dbReference>
<keyword evidence="5 6" id="KW-0413">Isomerase</keyword>
<dbReference type="PROSITE" id="PS01096">
    <property type="entry name" value="PPIC_PPIASE_1"/>
    <property type="match status" value="1"/>
</dbReference>
<feature type="domain" description="PpiC" evidence="8">
    <location>
        <begin position="296"/>
        <end position="374"/>
    </location>
</feature>
<accession>A0ABU9BYT5</accession>
<feature type="chain" id="PRO_5045649048" description="peptidylprolyl isomerase" evidence="7">
    <location>
        <begin position="24"/>
        <end position="439"/>
    </location>
</feature>
<dbReference type="SUPFAM" id="SSF54534">
    <property type="entry name" value="FKBP-like"/>
    <property type="match status" value="1"/>
</dbReference>
<keyword evidence="10" id="KW-1185">Reference proteome</keyword>
<evidence type="ECO:0000256" key="4">
    <source>
        <dbReference type="ARBA" id="ARBA00023110"/>
    </source>
</evidence>
<organism evidence="9 10">
    <name type="scientific">Ideonella lacteola</name>
    <dbReference type="NCBI Taxonomy" id="2984193"/>
    <lineage>
        <taxon>Bacteria</taxon>
        <taxon>Pseudomonadati</taxon>
        <taxon>Pseudomonadota</taxon>
        <taxon>Betaproteobacteria</taxon>
        <taxon>Burkholderiales</taxon>
        <taxon>Sphaerotilaceae</taxon>
        <taxon>Ideonella</taxon>
    </lineage>
</organism>
<evidence type="ECO:0000259" key="8">
    <source>
        <dbReference type="PROSITE" id="PS50198"/>
    </source>
</evidence>
<evidence type="ECO:0000256" key="7">
    <source>
        <dbReference type="SAM" id="SignalP"/>
    </source>
</evidence>
<sequence length="439" mass="48186">MKLKSIVVGAALALGLAPGPSLAAPEAGPPTSLRVDDWRMSAAALDVLWRAALIQHPETTRQAVALAVAEDRVLARYAQQHVSPAQLRPGWRVGFAPEVNAQAALMATLERVFEADLRPAIGPEGPQRFVVRQYPVDTQSLAALWGDRTPPALDDRLSDEALERLTRVPVLDHRVDEQGPIRTVSLRDVWHQLDVHGRQAVKRGDARFVHHQALRIVRAAWVRHWLQSHQRLQPADFEALAQSMADRELRLALEQAWGASGQLHGAQEALTLLRAEATAADIRAYYLAHPEQFARTERVRAQHIRCGDTACAEAASAALQRGEAFATVAQRYSTASSAVQGGSLGWVEAGRSSGRWLAQLALAQAPGEPSRPIREPEVGGGPVRWQIVQVVDREQGVHPLDSETTRFIAAEGWARERAVERFTALKERLVREAAVQLSP</sequence>
<dbReference type="InterPro" id="IPR046357">
    <property type="entry name" value="PPIase_dom_sf"/>
</dbReference>
<dbReference type="Pfam" id="PF13145">
    <property type="entry name" value="Rotamase_2"/>
    <property type="match status" value="1"/>
</dbReference>
<dbReference type="GO" id="GO:0016853">
    <property type="term" value="F:isomerase activity"/>
    <property type="evidence" value="ECO:0007669"/>
    <property type="project" value="UniProtKB-KW"/>
</dbReference>